<dbReference type="OrthoDB" id="539213at2759"/>
<dbReference type="PANTHER" id="PTHR24171">
    <property type="entry name" value="ANKYRIN REPEAT DOMAIN-CONTAINING PROTEIN 39-RELATED"/>
    <property type="match status" value="1"/>
</dbReference>
<evidence type="ECO:0000313" key="4">
    <source>
        <dbReference type="EMBL" id="KAF2498036.1"/>
    </source>
</evidence>
<dbReference type="PROSITE" id="PS50088">
    <property type="entry name" value="ANK_REPEAT"/>
    <property type="match status" value="1"/>
</dbReference>
<dbReference type="AlphaFoldDB" id="A0A6A6R0I4"/>
<keyword evidence="5" id="KW-1185">Reference proteome</keyword>
<name>A0A6A6R0I4_9PEZI</name>
<evidence type="ECO:0000256" key="1">
    <source>
        <dbReference type="ARBA" id="ARBA00022737"/>
    </source>
</evidence>
<evidence type="ECO:0000313" key="5">
    <source>
        <dbReference type="Proteomes" id="UP000799750"/>
    </source>
</evidence>
<feature type="repeat" description="ANK" evidence="3">
    <location>
        <begin position="402"/>
        <end position="434"/>
    </location>
</feature>
<keyword evidence="2 3" id="KW-0040">ANK repeat</keyword>
<dbReference type="EMBL" id="MU004186">
    <property type="protein sequence ID" value="KAF2498036.1"/>
    <property type="molecule type" value="Genomic_DNA"/>
</dbReference>
<sequence length="536" mass="60464">MANNFSEWPLELFRTMLDYIVTAQCQADSAYRINETLNVRANVRKVARLRLVCKSQYLSRPFFSAHRSTLDVFSQFRKDVSASAVLTHPGVFDSEVTRALAYQLTEAHASSEYDWRRNPHLVAELCYQQVSRGPRNRNVITYSINNMLDLLSARAAQSSISLASREDYSEVLYALFEGLVNLCGASYVLCRTATRPPLESYEEQRHEDLFAAVACMGDEKLTRILLGEGADPNAVSLRLGYPSFAAARAEKKQMMQYLLSEGVHDPDNYWKMTPLEVAALGGLEGMLPSFTTARDELCVPSATDWGMKGWRRLVLYAVEGGNARIVEELFTIAASLSGGNGFYQEQELPFTGWWLESDKNEESFNLETLKKIAFLEAARWGRVDILKCLLVLGVDIDAKDEKSRTALLLATAPGFYDCVKLLLENGATVRKCNMSYSAGVLGLAVEKHHIRIVRLLLEYGALDPECRLPEILRTDLKMTLRGNSCKHGPLIIWLSRKGIWMHWQEVMRMASEVYGLDPDCKCLRRHDETGVLIRVD</sequence>
<keyword evidence="1" id="KW-0677">Repeat</keyword>
<organism evidence="4 5">
    <name type="scientific">Lophium mytilinum</name>
    <dbReference type="NCBI Taxonomy" id="390894"/>
    <lineage>
        <taxon>Eukaryota</taxon>
        <taxon>Fungi</taxon>
        <taxon>Dikarya</taxon>
        <taxon>Ascomycota</taxon>
        <taxon>Pezizomycotina</taxon>
        <taxon>Dothideomycetes</taxon>
        <taxon>Pleosporomycetidae</taxon>
        <taxon>Mytilinidiales</taxon>
        <taxon>Mytilinidiaceae</taxon>
        <taxon>Lophium</taxon>
    </lineage>
</organism>
<dbReference type="InterPro" id="IPR036770">
    <property type="entry name" value="Ankyrin_rpt-contain_sf"/>
</dbReference>
<proteinExistence type="predicted"/>
<gene>
    <name evidence="4" type="ORF">BU16DRAFT_537609</name>
</gene>
<dbReference type="PROSITE" id="PS50297">
    <property type="entry name" value="ANK_REP_REGION"/>
    <property type="match status" value="1"/>
</dbReference>
<dbReference type="SMART" id="SM00248">
    <property type="entry name" value="ANK"/>
    <property type="match status" value="5"/>
</dbReference>
<reference evidence="4" key="1">
    <citation type="journal article" date="2020" name="Stud. Mycol.">
        <title>101 Dothideomycetes genomes: a test case for predicting lifestyles and emergence of pathogens.</title>
        <authorList>
            <person name="Haridas S."/>
            <person name="Albert R."/>
            <person name="Binder M."/>
            <person name="Bloem J."/>
            <person name="Labutti K."/>
            <person name="Salamov A."/>
            <person name="Andreopoulos B."/>
            <person name="Baker S."/>
            <person name="Barry K."/>
            <person name="Bills G."/>
            <person name="Bluhm B."/>
            <person name="Cannon C."/>
            <person name="Castanera R."/>
            <person name="Culley D."/>
            <person name="Daum C."/>
            <person name="Ezra D."/>
            <person name="Gonzalez J."/>
            <person name="Henrissat B."/>
            <person name="Kuo A."/>
            <person name="Liang C."/>
            <person name="Lipzen A."/>
            <person name="Lutzoni F."/>
            <person name="Magnuson J."/>
            <person name="Mondo S."/>
            <person name="Nolan M."/>
            <person name="Ohm R."/>
            <person name="Pangilinan J."/>
            <person name="Park H.-J."/>
            <person name="Ramirez L."/>
            <person name="Alfaro M."/>
            <person name="Sun H."/>
            <person name="Tritt A."/>
            <person name="Yoshinaga Y."/>
            <person name="Zwiers L.-H."/>
            <person name="Turgeon B."/>
            <person name="Goodwin S."/>
            <person name="Spatafora J."/>
            <person name="Crous P."/>
            <person name="Grigoriev I."/>
        </authorList>
    </citation>
    <scope>NUCLEOTIDE SEQUENCE</scope>
    <source>
        <strain evidence="4">CBS 269.34</strain>
    </source>
</reference>
<dbReference type="Proteomes" id="UP000799750">
    <property type="component" value="Unassembled WGS sequence"/>
</dbReference>
<evidence type="ECO:0000256" key="2">
    <source>
        <dbReference type="ARBA" id="ARBA00023043"/>
    </source>
</evidence>
<accession>A0A6A6R0I4</accession>
<dbReference type="InterPro" id="IPR002110">
    <property type="entry name" value="Ankyrin_rpt"/>
</dbReference>
<protein>
    <submittedName>
        <fullName evidence="4">Ankyrin</fullName>
    </submittedName>
</protein>
<dbReference type="SUPFAM" id="SSF48403">
    <property type="entry name" value="Ankyrin repeat"/>
    <property type="match status" value="1"/>
</dbReference>
<dbReference type="Pfam" id="PF12796">
    <property type="entry name" value="Ank_2"/>
    <property type="match status" value="1"/>
</dbReference>
<dbReference type="Gene3D" id="1.25.40.20">
    <property type="entry name" value="Ankyrin repeat-containing domain"/>
    <property type="match status" value="2"/>
</dbReference>
<evidence type="ECO:0000256" key="3">
    <source>
        <dbReference type="PROSITE-ProRule" id="PRU00023"/>
    </source>
</evidence>